<sequence length="323" mass="31221">MAILATRIFALLFAISSVQIHAAPLYPRQTSNNTECVQASTQTLQSISAAAQAVDKLVSGGTPADPKVASALTAAQTGIKGATEGLKSLVTSLMQKQTPSTEAQNEISKGFSAAQAALQSVQTDDKTIKPGVEDALNQLNNVATDGRKAISACGFDDTQTNQTSTPTSTPGDNSTTTEGGPTGSDSGSSTDGQTGQTGSTGTASDGQTGQTGQNSTTTGTDPTGQTGSTTDSGSKPGQNGTTDGQQNGQTGSETGTGSGTSSGAGGLGGLGNLLGQLLGGLVSGNGGIGGLSDILNATLGGLLGGVLGGGSGGLGGILGGILP</sequence>
<keyword evidence="4" id="KW-1185">Reference proteome</keyword>
<evidence type="ECO:0000256" key="2">
    <source>
        <dbReference type="SAM" id="SignalP"/>
    </source>
</evidence>
<comment type="caution">
    <text evidence="3">The sequence shown here is derived from an EMBL/GenBank/DDBJ whole genome shotgun (WGS) entry which is preliminary data.</text>
</comment>
<dbReference type="OrthoDB" id="3062524at2759"/>
<keyword evidence="2" id="KW-0732">Signal</keyword>
<feature type="chain" id="PRO_5040278674" evidence="2">
    <location>
        <begin position="23"/>
        <end position="323"/>
    </location>
</feature>
<reference evidence="3" key="1">
    <citation type="journal article" date="2021" name="Genome Biol. Evol.">
        <title>The assembled and annotated genome of the fairy-ring fungus Marasmius oreades.</title>
        <authorList>
            <person name="Hiltunen M."/>
            <person name="Ament-Velasquez S.L."/>
            <person name="Johannesson H."/>
        </authorList>
    </citation>
    <scope>NUCLEOTIDE SEQUENCE</scope>
    <source>
        <strain evidence="3">03SP1</strain>
    </source>
</reference>
<dbReference type="Proteomes" id="UP001049176">
    <property type="component" value="Chromosome 4"/>
</dbReference>
<dbReference type="EMBL" id="CM032184">
    <property type="protein sequence ID" value="KAG7094155.1"/>
    <property type="molecule type" value="Genomic_DNA"/>
</dbReference>
<evidence type="ECO:0000313" key="3">
    <source>
        <dbReference type="EMBL" id="KAG7094155.1"/>
    </source>
</evidence>
<feature type="compositionally biased region" description="Low complexity" evidence="1">
    <location>
        <begin position="156"/>
        <end position="253"/>
    </location>
</feature>
<dbReference type="RefSeq" id="XP_043010625.1">
    <property type="nucleotide sequence ID" value="XM_043152539.1"/>
</dbReference>
<dbReference type="AlphaFoldDB" id="A0A9P7S2L8"/>
<evidence type="ECO:0000256" key="1">
    <source>
        <dbReference type="SAM" id="MobiDB-lite"/>
    </source>
</evidence>
<evidence type="ECO:0000313" key="4">
    <source>
        <dbReference type="Proteomes" id="UP001049176"/>
    </source>
</evidence>
<name>A0A9P7S2L8_9AGAR</name>
<dbReference type="KEGG" id="more:E1B28_007767"/>
<accession>A0A9P7S2L8</accession>
<gene>
    <name evidence="3" type="ORF">E1B28_007767</name>
</gene>
<feature type="compositionally biased region" description="Gly residues" evidence="1">
    <location>
        <begin position="254"/>
        <end position="263"/>
    </location>
</feature>
<feature type="signal peptide" evidence="2">
    <location>
        <begin position="1"/>
        <end position="22"/>
    </location>
</feature>
<organism evidence="3 4">
    <name type="scientific">Marasmius oreades</name>
    <name type="common">fairy-ring Marasmius</name>
    <dbReference type="NCBI Taxonomy" id="181124"/>
    <lineage>
        <taxon>Eukaryota</taxon>
        <taxon>Fungi</taxon>
        <taxon>Dikarya</taxon>
        <taxon>Basidiomycota</taxon>
        <taxon>Agaricomycotina</taxon>
        <taxon>Agaricomycetes</taxon>
        <taxon>Agaricomycetidae</taxon>
        <taxon>Agaricales</taxon>
        <taxon>Marasmiineae</taxon>
        <taxon>Marasmiaceae</taxon>
        <taxon>Marasmius</taxon>
    </lineage>
</organism>
<proteinExistence type="predicted"/>
<feature type="region of interest" description="Disordered" evidence="1">
    <location>
        <begin position="154"/>
        <end position="263"/>
    </location>
</feature>
<dbReference type="GeneID" id="66076843"/>
<protein>
    <submittedName>
        <fullName evidence="3">Uncharacterized protein</fullName>
    </submittedName>
</protein>